<accession>A0A0F3GZE4</accession>
<dbReference type="Proteomes" id="UP000033423">
    <property type="component" value="Unassembled WGS sequence"/>
</dbReference>
<evidence type="ECO:0000313" key="1">
    <source>
        <dbReference type="EMBL" id="KJU86073.1"/>
    </source>
</evidence>
<organism evidence="1 2">
    <name type="scientific">Candidatus Magnetobacterium bavaricum</name>
    <dbReference type="NCBI Taxonomy" id="29290"/>
    <lineage>
        <taxon>Bacteria</taxon>
        <taxon>Pseudomonadati</taxon>
        <taxon>Nitrospirota</taxon>
        <taxon>Thermodesulfovibrionia</taxon>
        <taxon>Thermodesulfovibrionales</taxon>
        <taxon>Candidatus Magnetobacteriaceae</taxon>
        <taxon>Candidatus Magnetobacterium</taxon>
    </lineage>
</organism>
<dbReference type="EMBL" id="LACI01000748">
    <property type="protein sequence ID" value="KJU86073.1"/>
    <property type="molecule type" value="Genomic_DNA"/>
</dbReference>
<proteinExistence type="predicted"/>
<gene>
    <name evidence="1" type="ORF">MBAV_001733</name>
</gene>
<evidence type="ECO:0000313" key="2">
    <source>
        <dbReference type="Proteomes" id="UP000033423"/>
    </source>
</evidence>
<reference evidence="1 2" key="1">
    <citation type="submission" date="2015-02" db="EMBL/GenBank/DDBJ databases">
        <title>Single-cell genomics of uncultivated deep-branching MTB reveals a conserved set of magnetosome genes.</title>
        <authorList>
            <person name="Kolinko S."/>
            <person name="Richter M."/>
            <person name="Glockner F.O."/>
            <person name="Brachmann A."/>
            <person name="Schuler D."/>
        </authorList>
    </citation>
    <scope>NUCLEOTIDE SEQUENCE [LARGE SCALE GENOMIC DNA]</scope>
    <source>
        <strain evidence="1">TM-1</strain>
    </source>
</reference>
<dbReference type="AlphaFoldDB" id="A0A0F3GZE4"/>
<keyword evidence="2" id="KW-1185">Reference proteome</keyword>
<name>A0A0F3GZE4_9BACT</name>
<sequence>MPGGTLSYMKKAFITSETTPASMMPTIHLSSLSSPSILASRSCKSAFVTKSFVLDSLIIFRVSDKPFACSSVKPEDFNPSTTFNVSNSITPMSIF</sequence>
<comment type="caution">
    <text evidence="1">The sequence shown here is derived from an EMBL/GenBank/DDBJ whole genome shotgun (WGS) entry which is preliminary data.</text>
</comment>
<protein>
    <submittedName>
        <fullName evidence="1">Uncharacterized protein</fullName>
    </submittedName>
</protein>